<dbReference type="AlphaFoldDB" id="A0A5N6BHB6"/>
<dbReference type="RefSeq" id="WP_139579189.1">
    <property type="nucleotide sequence ID" value="NZ_VDMA02000022.1"/>
</dbReference>
<sequence length="134" mass="15197">MQSDERWMIETPVKNWNRVAYQFKHLKKSEKRVRAHEYPRLTMWINDPNSKAAAADRLLESEVTSAAFRQAYRHRLGRDETARDAFDQARPRHAAREEAMGAGVCLLGMFVTITVLDATNLPQAVAATAGGPWT</sequence>
<reference evidence="1 2" key="1">
    <citation type="submission" date="2019-10" db="EMBL/GenBank/DDBJ databases">
        <title>Nonomuraea sp. nov., isolated from Phyllanthus amarus.</title>
        <authorList>
            <person name="Klykleung N."/>
            <person name="Tanasupawat S."/>
        </authorList>
    </citation>
    <scope>NUCLEOTIDE SEQUENCE [LARGE SCALE GENOMIC DNA]</scope>
    <source>
        <strain evidence="1 2">CR1-09</strain>
    </source>
</reference>
<dbReference type="EMBL" id="VDMA02000022">
    <property type="protein sequence ID" value="KAB8180451.1"/>
    <property type="molecule type" value="Genomic_DNA"/>
</dbReference>
<keyword evidence="2" id="KW-1185">Reference proteome</keyword>
<dbReference type="Proteomes" id="UP000313066">
    <property type="component" value="Unassembled WGS sequence"/>
</dbReference>
<comment type="caution">
    <text evidence="1">The sequence shown here is derived from an EMBL/GenBank/DDBJ whole genome shotgun (WGS) entry which is preliminary data.</text>
</comment>
<name>A0A5N6BHB6_9ACTN</name>
<proteinExistence type="predicted"/>
<gene>
    <name evidence="1" type="ORF">FH610_033235</name>
</gene>
<evidence type="ECO:0000313" key="2">
    <source>
        <dbReference type="Proteomes" id="UP000313066"/>
    </source>
</evidence>
<organism evidence="1 2">
    <name type="scientific">Microbispora catharanthi</name>
    <dbReference type="NCBI Taxonomy" id="1712871"/>
    <lineage>
        <taxon>Bacteria</taxon>
        <taxon>Bacillati</taxon>
        <taxon>Actinomycetota</taxon>
        <taxon>Actinomycetes</taxon>
        <taxon>Streptosporangiales</taxon>
        <taxon>Streptosporangiaceae</taxon>
        <taxon>Microbispora</taxon>
    </lineage>
</organism>
<evidence type="ECO:0000313" key="1">
    <source>
        <dbReference type="EMBL" id="KAB8180451.1"/>
    </source>
</evidence>
<protein>
    <submittedName>
        <fullName evidence="1">Uncharacterized protein</fullName>
    </submittedName>
</protein>
<accession>A0A5N6BHB6</accession>